<dbReference type="AlphaFoldDB" id="A6GJ97"/>
<gene>
    <name evidence="2" type="ORF">PPSIR1_18000</name>
</gene>
<keyword evidence="3" id="KW-1185">Reference proteome</keyword>
<evidence type="ECO:0000313" key="3">
    <source>
        <dbReference type="Proteomes" id="UP000005801"/>
    </source>
</evidence>
<dbReference type="InterPro" id="IPR049299">
    <property type="entry name" value="Thio2_N"/>
</dbReference>
<dbReference type="Proteomes" id="UP000005801">
    <property type="component" value="Unassembled WGS sequence"/>
</dbReference>
<evidence type="ECO:0000313" key="2">
    <source>
        <dbReference type="EMBL" id="EDM74073.1"/>
    </source>
</evidence>
<comment type="caution">
    <text evidence="2">The sequence shown here is derived from an EMBL/GenBank/DDBJ whole genome shotgun (WGS) entry which is preliminary data.</text>
</comment>
<dbReference type="Pfam" id="PF21352">
    <property type="entry name" value="Zn_ribbon_Thio2"/>
    <property type="match status" value="1"/>
</dbReference>
<proteinExistence type="predicted"/>
<evidence type="ECO:0000259" key="1">
    <source>
        <dbReference type="Pfam" id="PF21352"/>
    </source>
</evidence>
<feature type="non-terminal residue" evidence="2">
    <location>
        <position position="56"/>
    </location>
</feature>
<dbReference type="Gene3D" id="2.30.30.380">
    <property type="entry name" value="Zn-finger domain of Sec23/24"/>
    <property type="match status" value="1"/>
</dbReference>
<dbReference type="EMBL" id="ABCS01000151">
    <property type="protein sequence ID" value="EDM74073.1"/>
    <property type="molecule type" value="Genomic_DNA"/>
</dbReference>
<dbReference type="STRING" id="391625.PPSIR1_18000"/>
<feature type="domain" description="Thioredoxin 2 N-terminal" evidence="1">
    <location>
        <begin position="15"/>
        <end position="40"/>
    </location>
</feature>
<sequence>MAALQVDAKGVRQPCPRCAKVNRIPFAKLGQTARCGSCQAEIGGAIDAPADVRDEA</sequence>
<name>A6GJ97_9BACT</name>
<organism evidence="2 3">
    <name type="scientific">Plesiocystis pacifica SIR-1</name>
    <dbReference type="NCBI Taxonomy" id="391625"/>
    <lineage>
        <taxon>Bacteria</taxon>
        <taxon>Pseudomonadati</taxon>
        <taxon>Myxococcota</taxon>
        <taxon>Polyangia</taxon>
        <taxon>Nannocystales</taxon>
        <taxon>Nannocystaceae</taxon>
        <taxon>Plesiocystis</taxon>
    </lineage>
</organism>
<reference evidence="2 3" key="1">
    <citation type="submission" date="2007-06" db="EMBL/GenBank/DDBJ databases">
        <authorList>
            <person name="Shimkets L."/>
            <person name="Ferriera S."/>
            <person name="Johnson J."/>
            <person name="Kravitz S."/>
            <person name="Beeson K."/>
            <person name="Sutton G."/>
            <person name="Rogers Y.-H."/>
            <person name="Friedman R."/>
            <person name="Frazier M."/>
            <person name="Venter J.C."/>
        </authorList>
    </citation>
    <scope>NUCLEOTIDE SEQUENCE [LARGE SCALE GENOMIC DNA]</scope>
    <source>
        <strain evidence="2 3">SIR-1</strain>
    </source>
</reference>
<protein>
    <recommendedName>
        <fullName evidence="1">Thioredoxin 2 N-terminal domain-containing protein</fullName>
    </recommendedName>
</protein>
<accession>A6GJ97</accession>